<dbReference type="AlphaFoldDB" id="A0A6J4TX66"/>
<organism evidence="2">
    <name type="scientific">uncultured Solirubrobacteraceae bacterium</name>
    <dbReference type="NCBI Taxonomy" id="1162706"/>
    <lineage>
        <taxon>Bacteria</taxon>
        <taxon>Bacillati</taxon>
        <taxon>Actinomycetota</taxon>
        <taxon>Thermoleophilia</taxon>
        <taxon>Solirubrobacterales</taxon>
        <taxon>Solirubrobacteraceae</taxon>
        <taxon>environmental samples</taxon>
    </lineage>
</organism>
<accession>A0A6J4TX66</accession>
<protein>
    <submittedName>
        <fullName evidence="2">Uncharacterized protein</fullName>
    </submittedName>
</protein>
<feature type="signal peptide" evidence="1">
    <location>
        <begin position="1"/>
        <end position="23"/>
    </location>
</feature>
<evidence type="ECO:0000313" key="2">
    <source>
        <dbReference type="EMBL" id="CAA9534007.1"/>
    </source>
</evidence>
<feature type="chain" id="PRO_5026961184" evidence="1">
    <location>
        <begin position="24"/>
        <end position="316"/>
    </location>
</feature>
<keyword evidence="1" id="KW-0732">Signal</keyword>
<reference evidence="2" key="1">
    <citation type="submission" date="2020-02" db="EMBL/GenBank/DDBJ databases">
        <authorList>
            <person name="Meier V. D."/>
        </authorList>
    </citation>
    <scope>NUCLEOTIDE SEQUENCE</scope>
    <source>
        <strain evidence="2">AVDCRST_MAG85</strain>
    </source>
</reference>
<name>A0A6J4TX66_9ACTN</name>
<sequence>MRRSILALLVLTLALAAAPPAQAQGLAPYYLEITDGLRYKGVTVTSSVGTSGFFGVSVARGTGFVASRYSRRGRVQLLFDPMPGDMIFVHQQTPTPLAQFRWDGTPFLAEACQGDRALRGAASGMKVERAGTFTFLPGRYAPRNEESGRISTGAGGVFTSTLESPLRAGQLVYAVASGFFPNLFVRAAVEQRLAATCTDKSAPVGRVLVPSAVRRSALLERGLRSRVRIDEAGRVLVRLYAIRSSGRGRSAQTRGTLISTTRRTLRSAGTATVRSKVNRRGRRTVRAATRIEVRVTATDRAGNSRRLATKRIRLRR</sequence>
<evidence type="ECO:0000256" key="1">
    <source>
        <dbReference type="SAM" id="SignalP"/>
    </source>
</evidence>
<proteinExistence type="predicted"/>
<dbReference type="EMBL" id="CADCVT010000441">
    <property type="protein sequence ID" value="CAA9534007.1"/>
    <property type="molecule type" value="Genomic_DNA"/>
</dbReference>
<gene>
    <name evidence="2" type="ORF">AVDCRST_MAG85-3930</name>
</gene>